<evidence type="ECO:0000313" key="1">
    <source>
        <dbReference type="EMBL" id="JAH41186.1"/>
    </source>
</evidence>
<sequence length="43" mass="5029">MTVKLLCGCKYKMLTIVHPFMTTVYPFPAQSPRSQSKQRILRE</sequence>
<organism evidence="1">
    <name type="scientific">Anguilla anguilla</name>
    <name type="common">European freshwater eel</name>
    <name type="synonym">Muraena anguilla</name>
    <dbReference type="NCBI Taxonomy" id="7936"/>
    <lineage>
        <taxon>Eukaryota</taxon>
        <taxon>Metazoa</taxon>
        <taxon>Chordata</taxon>
        <taxon>Craniata</taxon>
        <taxon>Vertebrata</taxon>
        <taxon>Euteleostomi</taxon>
        <taxon>Actinopterygii</taxon>
        <taxon>Neopterygii</taxon>
        <taxon>Teleostei</taxon>
        <taxon>Anguilliformes</taxon>
        <taxon>Anguillidae</taxon>
        <taxon>Anguilla</taxon>
    </lineage>
</organism>
<proteinExistence type="predicted"/>
<reference evidence="1" key="1">
    <citation type="submission" date="2014-11" db="EMBL/GenBank/DDBJ databases">
        <authorList>
            <person name="Amaro Gonzalez C."/>
        </authorList>
    </citation>
    <scope>NUCLEOTIDE SEQUENCE</scope>
</reference>
<name>A0A0E9SIN8_ANGAN</name>
<reference evidence="1" key="2">
    <citation type="journal article" date="2015" name="Fish Shellfish Immunol.">
        <title>Early steps in the European eel (Anguilla anguilla)-Vibrio vulnificus interaction in the gills: Role of the RtxA13 toxin.</title>
        <authorList>
            <person name="Callol A."/>
            <person name="Pajuelo D."/>
            <person name="Ebbesson L."/>
            <person name="Teles M."/>
            <person name="MacKenzie S."/>
            <person name="Amaro C."/>
        </authorList>
    </citation>
    <scope>NUCLEOTIDE SEQUENCE</scope>
</reference>
<accession>A0A0E9SIN8</accession>
<protein>
    <submittedName>
        <fullName evidence="1">Uncharacterized protein</fullName>
    </submittedName>
</protein>
<dbReference type="AlphaFoldDB" id="A0A0E9SIN8"/>
<dbReference type="EMBL" id="GBXM01067391">
    <property type="protein sequence ID" value="JAH41186.1"/>
    <property type="molecule type" value="Transcribed_RNA"/>
</dbReference>